<dbReference type="InterPro" id="IPR029052">
    <property type="entry name" value="Metallo-depent_PP-like"/>
</dbReference>
<organism evidence="3 4">
    <name type="scientific">Flavobacterium zepuense</name>
    <dbReference type="NCBI Taxonomy" id="2593302"/>
    <lineage>
        <taxon>Bacteria</taxon>
        <taxon>Pseudomonadati</taxon>
        <taxon>Bacteroidota</taxon>
        <taxon>Flavobacteriia</taxon>
        <taxon>Flavobacteriales</taxon>
        <taxon>Flavobacteriaceae</taxon>
        <taxon>Flavobacterium</taxon>
    </lineage>
</organism>
<dbReference type="Gene3D" id="3.60.21.10">
    <property type="match status" value="1"/>
</dbReference>
<proteinExistence type="predicted"/>
<dbReference type="GO" id="GO:0016787">
    <property type="term" value="F:hydrolase activity"/>
    <property type="evidence" value="ECO:0007669"/>
    <property type="project" value="InterPro"/>
</dbReference>
<sequence length="368" mass="41265">MASQQNKKYDRPILKLYQPDDSYKKQPLPAPSGAYPYHLDVEKFTMLAHNKFSFNMVGDTGGVRYPDGQQKIAAQMCKQVSEGDAGEQPAFLYHLGDVVYHFGEAEQYENQFFKPYERYTKPIFAIAGNHDSDVNPVNPVPYNSLDAFTAVFCDAKSRDIPFSAGKRKSMVQPNIYWTLQTPLANIIGLHSNVPKFGYVDENQRKWFVEELRTAAKEQPGKLIIVCIHHAPYTADFNHGSSLPMITILEAAFAESGVLPDAVFSGHVHNYQRFNKTYANGKVVPYIVCGAGGFDELHSLVREGDPLYSTDSELLDNVYLQNYCDSKYGFLKITLERTAKGVSLSGEYFALNNDGEESNTGECADTFSY</sequence>
<evidence type="ECO:0000259" key="2">
    <source>
        <dbReference type="Pfam" id="PF00149"/>
    </source>
</evidence>
<dbReference type="Proteomes" id="UP000320643">
    <property type="component" value="Unassembled WGS sequence"/>
</dbReference>
<dbReference type="PANTHER" id="PTHR43143:SF1">
    <property type="entry name" value="SERINE_THREONINE-PROTEIN PHOSPHATASE CPPED1"/>
    <property type="match status" value="1"/>
</dbReference>
<dbReference type="InterPro" id="IPR004843">
    <property type="entry name" value="Calcineurin-like_PHP"/>
</dbReference>
<dbReference type="InterPro" id="IPR051918">
    <property type="entry name" value="STPP_CPPED1"/>
</dbReference>
<protein>
    <submittedName>
        <fullName evidence="3">Metallophosphoesterase</fullName>
    </submittedName>
</protein>
<reference evidence="3 4" key="1">
    <citation type="submission" date="2019-07" db="EMBL/GenBank/DDBJ databases">
        <title>Flavobacterium sp. nov., isolated from glacier ice.</title>
        <authorList>
            <person name="Liu Q."/>
            <person name="Xin Y.-H."/>
        </authorList>
    </citation>
    <scope>NUCLEOTIDE SEQUENCE [LARGE SCALE GENOMIC DNA]</scope>
    <source>
        <strain evidence="3 4">ZT4R6</strain>
    </source>
</reference>
<evidence type="ECO:0000256" key="1">
    <source>
        <dbReference type="SAM" id="MobiDB-lite"/>
    </source>
</evidence>
<feature type="domain" description="Calcineurin-like phosphoesterase" evidence="2">
    <location>
        <begin position="57"/>
        <end position="270"/>
    </location>
</feature>
<dbReference type="SUPFAM" id="SSF56300">
    <property type="entry name" value="Metallo-dependent phosphatases"/>
    <property type="match status" value="1"/>
</dbReference>
<dbReference type="AlphaFoldDB" id="A0A552UUW0"/>
<name>A0A552UUW0_9FLAO</name>
<comment type="caution">
    <text evidence="3">The sequence shown here is derived from an EMBL/GenBank/DDBJ whole genome shotgun (WGS) entry which is preliminary data.</text>
</comment>
<dbReference type="RefSeq" id="WP_143374995.1">
    <property type="nucleotide sequence ID" value="NZ_VJVZ01000015.1"/>
</dbReference>
<feature type="region of interest" description="Disordered" evidence="1">
    <location>
        <begin position="1"/>
        <end position="29"/>
    </location>
</feature>
<evidence type="ECO:0000313" key="4">
    <source>
        <dbReference type="Proteomes" id="UP000320643"/>
    </source>
</evidence>
<keyword evidence="4" id="KW-1185">Reference proteome</keyword>
<dbReference type="PANTHER" id="PTHR43143">
    <property type="entry name" value="METALLOPHOSPHOESTERASE, CALCINEURIN SUPERFAMILY"/>
    <property type="match status" value="1"/>
</dbReference>
<dbReference type="Pfam" id="PF00149">
    <property type="entry name" value="Metallophos"/>
    <property type="match status" value="1"/>
</dbReference>
<accession>A0A552UUW0</accession>
<evidence type="ECO:0000313" key="3">
    <source>
        <dbReference type="EMBL" id="TRW22028.1"/>
    </source>
</evidence>
<gene>
    <name evidence="3" type="ORF">FMM05_18930</name>
</gene>
<dbReference type="OrthoDB" id="9801383at2"/>
<dbReference type="EMBL" id="VJVZ01000015">
    <property type="protein sequence ID" value="TRW22028.1"/>
    <property type="molecule type" value="Genomic_DNA"/>
</dbReference>